<evidence type="ECO:0000313" key="2">
    <source>
        <dbReference type="Proteomes" id="UP000886689"/>
    </source>
</evidence>
<proteinExistence type="predicted"/>
<dbReference type="PANTHER" id="PTHR36529">
    <property type="entry name" value="SLL1095 PROTEIN"/>
    <property type="match status" value="1"/>
</dbReference>
<comment type="caution">
    <text evidence="1">The sequence shown here is derived from an EMBL/GenBank/DDBJ whole genome shotgun (WGS) entry which is preliminary data.</text>
</comment>
<dbReference type="Gene3D" id="3.90.550.10">
    <property type="entry name" value="Spore Coat Polysaccharide Biosynthesis Protein SpsA, Chain A"/>
    <property type="match status" value="1"/>
</dbReference>
<reference evidence="1" key="1">
    <citation type="submission" date="2020-10" db="EMBL/GenBank/DDBJ databases">
        <title>Connecting structure to function with the recovery of over 1000 high-quality activated sludge metagenome-assembled genomes encoding full-length rRNA genes using long-read sequencing.</title>
        <authorList>
            <person name="Singleton C.M."/>
            <person name="Petriglieri F."/>
            <person name="Kristensen J.M."/>
            <person name="Kirkegaard R.H."/>
            <person name="Michaelsen T.Y."/>
            <person name="Andersen M.H."/>
            <person name="Karst S.M."/>
            <person name="Dueholm M.S."/>
            <person name="Nielsen P.H."/>
            <person name="Albertsen M."/>
        </authorList>
    </citation>
    <scope>NUCLEOTIDE SEQUENCE</scope>
    <source>
        <strain evidence="1">Hirt_18-Q3-R61-65_BATAC.395</strain>
    </source>
</reference>
<dbReference type="InterPro" id="IPR029044">
    <property type="entry name" value="Nucleotide-diphossugar_trans"/>
</dbReference>
<dbReference type="Proteomes" id="UP000886689">
    <property type="component" value="Unassembled WGS sequence"/>
</dbReference>
<dbReference type="Pfam" id="PF09837">
    <property type="entry name" value="DUF2064"/>
    <property type="match status" value="1"/>
</dbReference>
<organism evidence="1 2">
    <name type="scientific">Candidatus Proximibacter danicus</name>
    <dbReference type="NCBI Taxonomy" id="2954365"/>
    <lineage>
        <taxon>Bacteria</taxon>
        <taxon>Pseudomonadati</taxon>
        <taxon>Pseudomonadota</taxon>
        <taxon>Betaproteobacteria</taxon>
        <taxon>Candidatus Proximibacter</taxon>
    </lineage>
</organism>
<evidence type="ECO:0000313" key="1">
    <source>
        <dbReference type="EMBL" id="MBK8524175.1"/>
    </source>
</evidence>
<protein>
    <submittedName>
        <fullName evidence="1">TIGR04282 family arsenosugar biosynthesis glycosyltransferase</fullName>
    </submittedName>
</protein>
<dbReference type="SUPFAM" id="SSF53448">
    <property type="entry name" value="Nucleotide-diphospho-sugar transferases"/>
    <property type="match status" value="1"/>
</dbReference>
<dbReference type="PANTHER" id="PTHR36529:SF1">
    <property type="entry name" value="GLYCOSYLTRANSFERASE"/>
    <property type="match status" value="1"/>
</dbReference>
<name>A0A9D7PQJ1_9PROT</name>
<dbReference type="EMBL" id="JADJUC010000007">
    <property type="protein sequence ID" value="MBK8524175.1"/>
    <property type="molecule type" value="Genomic_DNA"/>
</dbReference>
<dbReference type="InterPro" id="IPR018641">
    <property type="entry name" value="Trfase_1_rSAM/seldom-assoc"/>
</dbReference>
<sequence length="221" mass="23890">MVHSTDPMSRTGIAIMAKAPIPGLAKTRLIPHLGAEGAAALQRWLLQRTVTAALVADVGPVTLWCAPDTRHPDFSVCRAFGAVRLEAQPNGDLGERMHTALQCSPTPAGTLIIGTDCPVLTPQVLQQAAGQLQAQGDAIVIPAEDGGYVLVGMRQVSYLPFDRIDWGSARVMAQTRERLRDLQWQWTELDPLWDVDLKADYERLCAQFPEAGAAMPSVVGT</sequence>
<accession>A0A9D7PQJ1</accession>
<dbReference type="NCBIfam" id="TIGR04282">
    <property type="entry name" value="glyco_like_cofC"/>
    <property type="match status" value="1"/>
</dbReference>
<gene>
    <name evidence="1" type="ORF">IPL58_08620</name>
</gene>
<dbReference type="AlphaFoldDB" id="A0A9D7PQJ1"/>